<dbReference type="SMART" id="SM00382">
    <property type="entry name" value="AAA"/>
    <property type="match status" value="1"/>
</dbReference>
<dbReference type="RefSeq" id="WP_075015579.1">
    <property type="nucleotide sequence ID" value="NZ_FOWE01000012.1"/>
</dbReference>
<protein>
    <submittedName>
        <fullName evidence="6">ABC-2 type transport system ATP-binding protein</fullName>
    </submittedName>
</protein>
<dbReference type="Proteomes" id="UP000183642">
    <property type="component" value="Unassembled WGS sequence"/>
</dbReference>
<dbReference type="AlphaFoldDB" id="A0A1I5I661"/>
<evidence type="ECO:0000256" key="2">
    <source>
        <dbReference type="ARBA" id="ARBA00022448"/>
    </source>
</evidence>
<name>A0A1I5I661_9ACTN</name>
<dbReference type="InterPro" id="IPR027417">
    <property type="entry name" value="P-loop_NTPase"/>
</dbReference>
<accession>A0A1I5I661</accession>
<dbReference type="SUPFAM" id="SSF52540">
    <property type="entry name" value="P-loop containing nucleoside triphosphate hydrolases"/>
    <property type="match status" value="1"/>
</dbReference>
<keyword evidence="7" id="KW-1185">Reference proteome</keyword>
<evidence type="ECO:0000256" key="4">
    <source>
        <dbReference type="ARBA" id="ARBA00022840"/>
    </source>
</evidence>
<dbReference type="PANTHER" id="PTHR43335">
    <property type="entry name" value="ABC TRANSPORTER, ATP-BINDING PROTEIN"/>
    <property type="match status" value="1"/>
</dbReference>
<keyword evidence="4 6" id="KW-0067">ATP-binding</keyword>
<dbReference type="Gene3D" id="3.40.50.300">
    <property type="entry name" value="P-loop containing nucleotide triphosphate hydrolases"/>
    <property type="match status" value="1"/>
</dbReference>
<dbReference type="InterPro" id="IPR003439">
    <property type="entry name" value="ABC_transporter-like_ATP-bd"/>
</dbReference>
<dbReference type="PANTHER" id="PTHR43335:SF4">
    <property type="entry name" value="ABC TRANSPORTER, ATP-BINDING PROTEIN"/>
    <property type="match status" value="1"/>
</dbReference>
<dbReference type="Pfam" id="PF00005">
    <property type="entry name" value="ABC_tran"/>
    <property type="match status" value="1"/>
</dbReference>
<feature type="domain" description="ABC transporter" evidence="5">
    <location>
        <begin position="2"/>
        <end position="227"/>
    </location>
</feature>
<evidence type="ECO:0000313" key="7">
    <source>
        <dbReference type="Proteomes" id="UP000183642"/>
    </source>
</evidence>
<evidence type="ECO:0000256" key="3">
    <source>
        <dbReference type="ARBA" id="ARBA00022741"/>
    </source>
</evidence>
<dbReference type="PROSITE" id="PS00211">
    <property type="entry name" value="ABC_TRANSPORTER_1"/>
    <property type="match status" value="1"/>
</dbReference>
<dbReference type="InterPro" id="IPR017871">
    <property type="entry name" value="ABC_transporter-like_CS"/>
</dbReference>
<gene>
    <name evidence="6" type="ORF">SAMN05660359_04322</name>
</gene>
<sequence>MIEVSGLTKQYGSRTVVDDVSFALDPGTVTGFLGPNGAGKSTTMRMMTGLVPATAGTALVDGRPYRELPNPGAVVGTLLDASAVHPGRTGRTHLRLLASAIGVPASRVEEVLGLVGLEDAARRRIGGYSLGMRQRLGIAGALLADPPVLVFDEPANGLDPEGIRWMRDLLRGHAARGGTVLLSSHLLGEVEHTVDRLLVIGAGRVVADAPVADLLGADGTAVHAADPAALARALEAAGFHVQHGADGALVVPGADPGAVGAVAAAGGHVLTDLRPVQRGIEDLFFQLTAAA</sequence>
<evidence type="ECO:0000256" key="1">
    <source>
        <dbReference type="ARBA" id="ARBA00005417"/>
    </source>
</evidence>
<dbReference type="GO" id="GO:0016887">
    <property type="term" value="F:ATP hydrolysis activity"/>
    <property type="evidence" value="ECO:0007669"/>
    <property type="project" value="InterPro"/>
</dbReference>
<dbReference type="EMBL" id="FOWE01000012">
    <property type="protein sequence ID" value="SFO56007.1"/>
    <property type="molecule type" value="Genomic_DNA"/>
</dbReference>
<evidence type="ECO:0000313" key="6">
    <source>
        <dbReference type="EMBL" id="SFO56007.1"/>
    </source>
</evidence>
<keyword evidence="3" id="KW-0547">Nucleotide-binding</keyword>
<dbReference type="PROSITE" id="PS50893">
    <property type="entry name" value="ABC_TRANSPORTER_2"/>
    <property type="match status" value="1"/>
</dbReference>
<organism evidence="6 7">
    <name type="scientific">Geodermatophilus obscurus</name>
    <dbReference type="NCBI Taxonomy" id="1861"/>
    <lineage>
        <taxon>Bacteria</taxon>
        <taxon>Bacillati</taxon>
        <taxon>Actinomycetota</taxon>
        <taxon>Actinomycetes</taxon>
        <taxon>Geodermatophilales</taxon>
        <taxon>Geodermatophilaceae</taxon>
        <taxon>Geodermatophilus</taxon>
    </lineage>
</organism>
<reference evidence="7" key="1">
    <citation type="submission" date="2016-10" db="EMBL/GenBank/DDBJ databases">
        <authorList>
            <person name="Varghese N."/>
            <person name="Submissions S."/>
        </authorList>
    </citation>
    <scope>NUCLEOTIDE SEQUENCE [LARGE SCALE GENOMIC DNA]</scope>
    <source>
        <strain evidence="7">DSM 43161</strain>
    </source>
</reference>
<comment type="similarity">
    <text evidence="1">Belongs to the ABC transporter superfamily.</text>
</comment>
<keyword evidence="2" id="KW-0813">Transport</keyword>
<evidence type="ECO:0000259" key="5">
    <source>
        <dbReference type="PROSITE" id="PS50893"/>
    </source>
</evidence>
<dbReference type="OrthoDB" id="9804819at2"/>
<dbReference type="GO" id="GO:0005524">
    <property type="term" value="F:ATP binding"/>
    <property type="evidence" value="ECO:0007669"/>
    <property type="project" value="UniProtKB-KW"/>
</dbReference>
<proteinExistence type="inferred from homology"/>
<dbReference type="InterPro" id="IPR003593">
    <property type="entry name" value="AAA+_ATPase"/>
</dbReference>